<dbReference type="Proteomes" id="UP001179280">
    <property type="component" value="Unassembled WGS sequence"/>
</dbReference>
<evidence type="ECO:0000256" key="8">
    <source>
        <dbReference type="SAM" id="Phobius"/>
    </source>
</evidence>
<dbReference type="PANTHER" id="PTHR30472:SF65">
    <property type="entry name" value="SIDEROPHORE TRANSPORT SYSTEM PERMEASE PROTEIN YFIZ-RELATED"/>
    <property type="match status" value="1"/>
</dbReference>
<proteinExistence type="inferred from homology"/>
<organism evidence="9 10">
    <name type="scientific">Shouchella xiaoxiensis</name>
    <dbReference type="NCBI Taxonomy" id="766895"/>
    <lineage>
        <taxon>Bacteria</taxon>
        <taxon>Bacillati</taxon>
        <taxon>Bacillota</taxon>
        <taxon>Bacilli</taxon>
        <taxon>Bacillales</taxon>
        <taxon>Bacillaceae</taxon>
        <taxon>Shouchella</taxon>
    </lineage>
</organism>
<keyword evidence="5 8" id="KW-0812">Transmembrane</keyword>
<comment type="subcellular location">
    <subcellularLocation>
        <location evidence="1">Cell membrane</location>
        <topology evidence="1">Multi-pass membrane protein</topology>
    </subcellularLocation>
</comment>
<dbReference type="Pfam" id="PF01032">
    <property type="entry name" value="FecCD"/>
    <property type="match status" value="1"/>
</dbReference>
<dbReference type="EMBL" id="JAFBCV010000010">
    <property type="protein sequence ID" value="MBM7839854.1"/>
    <property type="molecule type" value="Genomic_DNA"/>
</dbReference>
<comment type="caution">
    <text evidence="9">The sequence shown here is derived from an EMBL/GenBank/DDBJ whole genome shotgun (WGS) entry which is preliminary data.</text>
</comment>
<keyword evidence="4" id="KW-1003">Cell membrane</keyword>
<comment type="similarity">
    <text evidence="2">Belongs to the binding-protein-dependent transport system permease family. FecCD subfamily.</text>
</comment>
<keyword evidence="7 8" id="KW-0472">Membrane</keyword>
<dbReference type="InterPro" id="IPR000522">
    <property type="entry name" value="ABC_transptr_permease_BtuC"/>
</dbReference>
<dbReference type="PANTHER" id="PTHR30472">
    <property type="entry name" value="FERRIC ENTEROBACTIN TRANSPORT SYSTEM PERMEASE PROTEIN"/>
    <property type="match status" value="1"/>
</dbReference>
<evidence type="ECO:0000256" key="2">
    <source>
        <dbReference type="ARBA" id="ARBA00007935"/>
    </source>
</evidence>
<dbReference type="SUPFAM" id="SSF81345">
    <property type="entry name" value="ABC transporter involved in vitamin B12 uptake, BtuC"/>
    <property type="match status" value="1"/>
</dbReference>
<feature type="transmembrane region" description="Helical" evidence="8">
    <location>
        <begin position="153"/>
        <end position="175"/>
    </location>
</feature>
<keyword evidence="10" id="KW-1185">Reference proteome</keyword>
<evidence type="ECO:0000256" key="4">
    <source>
        <dbReference type="ARBA" id="ARBA00022475"/>
    </source>
</evidence>
<feature type="transmembrane region" description="Helical" evidence="8">
    <location>
        <begin position="95"/>
        <end position="114"/>
    </location>
</feature>
<feature type="transmembrane region" description="Helical" evidence="8">
    <location>
        <begin position="279"/>
        <end position="296"/>
    </location>
</feature>
<evidence type="ECO:0000256" key="7">
    <source>
        <dbReference type="ARBA" id="ARBA00023136"/>
    </source>
</evidence>
<keyword evidence="6 8" id="KW-1133">Transmembrane helix</keyword>
<feature type="transmembrane region" description="Helical" evidence="8">
    <location>
        <begin position="63"/>
        <end position="83"/>
    </location>
</feature>
<feature type="transmembrane region" description="Helical" evidence="8">
    <location>
        <begin position="236"/>
        <end position="267"/>
    </location>
</feature>
<feature type="transmembrane region" description="Helical" evidence="8">
    <location>
        <begin position="195"/>
        <end position="215"/>
    </location>
</feature>
<accession>A0ABS2SWE5</accession>
<evidence type="ECO:0000313" key="9">
    <source>
        <dbReference type="EMBL" id="MBM7839854.1"/>
    </source>
</evidence>
<dbReference type="InterPro" id="IPR037294">
    <property type="entry name" value="ABC_BtuC-like"/>
</dbReference>
<dbReference type="Gene3D" id="1.10.3470.10">
    <property type="entry name" value="ABC transporter involved in vitamin B12 uptake, BtuC"/>
    <property type="match status" value="1"/>
</dbReference>
<dbReference type="CDD" id="cd06550">
    <property type="entry name" value="TM_ABC_iron-siderophores_like"/>
    <property type="match status" value="1"/>
</dbReference>
<gene>
    <name evidence="9" type="ORF">JOC54_003134</name>
</gene>
<evidence type="ECO:0000256" key="3">
    <source>
        <dbReference type="ARBA" id="ARBA00022448"/>
    </source>
</evidence>
<name>A0ABS2SWE5_9BACI</name>
<evidence type="ECO:0000256" key="1">
    <source>
        <dbReference type="ARBA" id="ARBA00004651"/>
    </source>
</evidence>
<feature type="transmembrane region" description="Helical" evidence="8">
    <location>
        <begin position="120"/>
        <end position="141"/>
    </location>
</feature>
<keyword evidence="3" id="KW-0813">Transport</keyword>
<sequence>MERLGTKRFSFLVKLILALLILCAAFVLALTFGAAQTTVQDVGQALFNTSRSDVVIMLREIRIPRVVAAIVVGAALAVSGAIMQGLTRNPLADPGLIGLTAGANAALALTIALLPSVNYFGLMISCFIGAAIGALLVFGVGTSQRGGLSSFRIILAGAAISLFLHAVAEGIGLYFKISKDVSMWTAGGLIGTSWGQLQLVIPVVVIGLIAAVLFAKQLTVLSLSEEVATGLGQRIFLIKVVLFIVTVILAGAAVSLAGNLVFVGLMIPHIVRMLVGMDYRAIIPMSAVIGALFLVLADTTARTLHAPFETPMAAIVSLIGLPFFLLIVRKGGKTL</sequence>
<reference evidence="9" key="1">
    <citation type="submission" date="2021-01" db="EMBL/GenBank/DDBJ databases">
        <title>Genomic Encyclopedia of Type Strains, Phase IV (KMG-IV): sequencing the most valuable type-strain genomes for metagenomic binning, comparative biology and taxonomic classification.</title>
        <authorList>
            <person name="Goeker M."/>
        </authorList>
    </citation>
    <scope>NUCLEOTIDE SEQUENCE</scope>
    <source>
        <strain evidence="9">DSM 21943</strain>
    </source>
</reference>
<evidence type="ECO:0000256" key="5">
    <source>
        <dbReference type="ARBA" id="ARBA00022692"/>
    </source>
</evidence>
<evidence type="ECO:0000313" key="10">
    <source>
        <dbReference type="Proteomes" id="UP001179280"/>
    </source>
</evidence>
<evidence type="ECO:0000256" key="6">
    <source>
        <dbReference type="ARBA" id="ARBA00022989"/>
    </source>
</evidence>
<protein>
    <submittedName>
        <fullName evidence="9">Iron complex transport system permease protein</fullName>
    </submittedName>
</protein>
<dbReference type="RefSeq" id="WP_204467127.1">
    <property type="nucleotide sequence ID" value="NZ_JAFBCV010000010.1"/>
</dbReference>
<feature type="transmembrane region" description="Helical" evidence="8">
    <location>
        <begin position="308"/>
        <end position="328"/>
    </location>
</feature>